<dbReference type="SUPFAM" id="SSF75138">
    <property type="entry name" value="HprK N-terminal domain-like"/>
    <property type="match status" value="1"/>
</dbReference>
<evidence type="ECO:0000256" key="7">
    <source>
        <dbReference type="ARBA" id="ARBA00022741"/>
    </source>
</evidence>
<feature type="active site" evidence="14">
    <location>
        <position position="244"/>
    </location>
</feature>
<feature type="region of interest" description="Important for the catalytic mechanism of both phosphorylation and dephosphorylation" evidence="14">
    <location>
        <begin position="202"/>
        <end position="211"/>
    </location>
</feature>
<dbReference type="AlphaFoldDB" id="A0A938XB45"/>
<dbReference type="GO" id="GO:0004674">
    <property type="term" value="F:protein serine/threonine kinase activity"/>
    <property type="evidence" value="ECO:0007669"/>
    <property type="project" value="UniProtKB-KW"/>
</dbReference>
<dbReference type="HAMAP" id="MF_01249">
    <property type="entry name" value="HPr_kinase"/>
    <property type="match status" value="1"/>
</dbReference>
<feature type="active site" evidence="14">
    <location>
        <position position="160"/>
    </location>
</feature>
<comment type="function">
    <text evidence="14">Catalyzes the ATP- as well as the pyrophosphate-dependent phosphorylation of a specific serine residue in HPr, a phosphocarrier protein of the phosphoenolpyruvate-dependent sugar phosphotransferase system (PTS). HprK/P also catalyzes the pyrophosphate-producing, inorganic phosphate-dependent dephosphorylation (phosphorolysis) of seryl-phosphorylated HPr (P-Ser-HPr). The two antagonistic activities of HprK/P are regulated by several intracellular metabolites, which change their concentration in response to the absence or presence of rapidly metabolisable carbon sources (glucose, fructose, etc.) in the growth medium. Therefore, by controlling the phosphorylation state of HPr, HPrK/P is a sensor enzyme that plays a major role in the regulation of carbon metabolism and sugar transport: it mediates carbon catabolite repression (CCR), and regulates PTS-catalyzed carbohydrate uptake and inducer exclusion.</text>
</comment>
<dbReference type="Pfam" id="PF02603">
    <property type="entry name" value="Hpr_kinase_N"/>
    <property type="match status" value="1"/>
</dbReference>
<dbReference type="Proteomes" id="UP000705508">
    <property type="component" value="Unassembled WGS sequence"/>
</dbReference>
<evidence type="ECO:0000313" key="18">
    <source>
        <dbReference type="Proteomes" id="UP000705508"/>
    </source>
</evidence>
<dbReference type="Gene3D" id="3.40.50.300">
    <property type="entry name" value="P-loop containing nucleotide triphosphate hydrolases"/>
    <property type="match status" value="1"/>
</dbReference>
<dbReference type="PANTHER" id="PTHR30305">
    <property type="entry name" value="PROTEIN YJDM-RELATED"/>
    <property type="match status" value="1"/>
</dbReference>
<comment type="cofactor">
    <cofactor evidence="2 14">
        <name>Mg(2+)</name>
        <dbReference type="ChEBI" id="CHEBI:18420"/>
    </cofactor>
</comment>
<dbReference type="RefSeq" id="WP_204906274.1">
    <property type="nucleotide sequence ID" value="NZ_JACJKS010000006.1"/>
</dbReference>
<dbReference type="InterPro" id="IPR003755">
    <property type="entry name" value="HPr(Ser)_kin/Pase"/>
</dbReference>
<keyword evidence="12 14" id="KW-0119">Carbohydrate metabolism</keyword>
<keyword evidence="7 14" id="KW-0547">Nucleotide-binding</keyword>
<feature type="binding site" evidence="14">
    <location>
        <position position="161"/>
    </location>
    <ligand>
        <name>Mg(2+)</name>
        <dbReference type="ChEBI" id="CHEBI:18420"/>
    </ligand>
</feature>
<dbReference type="SUPFAM" id="SSF53795">
    <property type="entry name" value="PEP carboxykinase-like"/>
    <property type="match status" value="1"/>
</dbReference>
<dbReference type="Pfam" id="PF07475">
    <property type="entry name" value="Hpr_kinase_C"/>
    <property type="match status" value="1"/>
</dbReference>
<evidence type="ECO:0000256" key="1">
    <source>
        <dbReference type="ARBA" id="ARBA00001120"/>
    </source>
</evidence>
<name>A0A938XB45_9CLOT</name>
<feature type="domain" description="HPr(Ser) kinase/phosphorylase N-terminal" evidence="15">
    <location>
        <begin position="4"/>
        <end position="128"/>
    </location>
</feature>
<feature type="binding site" evidence="14">
    <location>
        <position position="203"/>
    </location>
    <ligand>
        <name>Mg(2+)</name>
        <dbReference type="ChEBI" id="CHEBI:18420"/>
    </ligand>
</feature>
<keyword evidence="10 14" id="KW-0460">Magnesium</keyword>
<dbReference type="EC" id="2.7.4.-" evidence="14"/>
<feature type="binding site" evidence="14">
    <location>
        <begin position="154"/>
        <end position="161"/>
    </location>
    <ligand>
        <name>ATP</name>
        <dbReference type="ChEBI" id="CHEBI:30616"/>
    </ligand>
</feature>
<keyword evidence="11 14" id="KW-0511">Multifunctional enzyme</keyword>
<reference evidence="17" key="2">
    <citation type="journal article" date="2021" name="Sci. Rep.">
        <title>The distribution of antibiotic resistance genes in chicken gut microbiota commensals.</title>
        <authorList>
            <person name="Juricova H."/>
            <person name="Matiasovicova J."/>
            <person name="Kubasova T."/>
            <person name="Cejkova D."/>
            <person name="Rychlik I."/>
        </authorList>
    </citation>
    <scope>NUCLEOTIDE SEQUENCE</scope>
    <source>
        <strain evidence="17">An582</strain>
    </source>
</reference>
<evidence type="ECO:0000256" key="3">
    <source>
        <dbReference type="ARBA" id="ARBA00006883"/>
    </source>
</evidence>
<feature type="domain" description="HPr kinase/phosphorylase C-terminal" evidence="16">
    <location>
        <begin position="131"/>
        <end position="299"/>
    </location>
</feature>
<comment type="miscellaneous">
    <text evidence="14">Both phosphorylation and phosphorolysis are carried out by the same active site and suggest a common mechanism for both reactions.</text>
</comment>
<feature type="region of interest" description="Important for the catalytic mechanism of dephosphorylation" evidence="14">
    <location>
        <begin position="265"/>
        <end position="270"/>
    </location>
</feature>
<feature type="active site" description="Proton acceptor; for phosphorylation activity. Proton donor; for dephosphorylation activity" evidence="14">
    <location>
        <position position="178"/>
    </location>
</feature>
<comment type="domain">
    <text evidence="14">The Walker A ATP-binding motif also binds Pi and PPi.</text>
</comment>
<dbReference type="FunFam" id="3.40.50.300:FF:000174">
    <property type="entry name" value="HPr kinase/phosphorylase"/>
    <property type="match status" value="1"/>
</dbReference>
<dbReference type="Gene3D" id="3.40.1390.20">
    <property type="entry name" value="HprK N-terminal domain-like"/>
    <property type="match status" value="1"/>
</dbReference>
<dbReference type="GO" id="GO:0004712">
    <property type="term" value="F:protein serine/threonine/tyrosine kinase activity"/>
    <property type="evidence" value="ECO:0007669"/>
    <property type="project" value="UniProtKB-UniRule"/>
</dbReference>
<dbReference type="GO" id="GO:0000287">
    <property type="term" value="F:magnesium ion binding"/>
    <property type="evidence" value="ECO:0007669"/>
    <property type="project" value="UniProtKB-UniRule"/>
</dbReference>
<evidence type="ECO:0000256" key="5">
    <source>
        <dbReference type="ARBA" id="ARBA00022679"/>
    </source>
</evidence>
<comment type="subunit">
    <text evidence="14">Homohexamer.</text>
</comment>
<dbReference type="GO" id="GO:0005524">
    <property type="term" value="F:ATP binding"/>
    <property type="evidence" value="ECO:0007669"/>
    <property type="project" value="UniProtKB-UniRule"/>
</dbReference>
<evidence type="ECO:0000256" key="9">
    <source>
        <dbReference type="ARBA" id="ARBA00022840"/>
    </source>
</evidence>
<evidence type="ECO:0000256" key="2">
    <source>
        <dbReference type="ARBA" id="ARBA00001946"/>
    </source>
</evidence>
<evidence type="ECO:0000256" key="12">
    <source>
        <dbReference type="ARBA" id="ARBA00023277"/>
    </source>
</evidence>
<keyword evidence="5 14" id="KW-0808">Transferase</keyword>
<evidence type="ECO:0000256" key="14">
    <source>
        <dbReference type="HAMAP-Rule" id="MF_01249"/>
    </source>
</evidence>
<dbReference type="CDD" id="cd01918">
    <property type="entry name" value="HprK_C"/>
    <property type="match status" value="1"/>
</dbReference>
<dbReference type="EMBL" id="JACJKS010000006">
    <property type="protein sequence ID" value="MBM6948258.1"/>
    <property type="molecule type" value="Genomic_DNA"/>
</dbReference>
<organism evidence="17 18">
    <name type="scientific">Mordavella massiliensis</name>
    <dbReference type="NCBI Taxonomy" id="1871024"/>
    <lineage>
        <taxon>Bacteria</taxon>
        <taxon>Bacillati</taxon>
        <taxon>Bacillota</taxon>
        <taxon>Clostridia</taxon>
        <taxon>Eubacteriales</taxon>
        <taxon>Clostridiaceae</taxon>
        <taxon>Mordavella</taxon>
    </lineage>
</organism>
<evidence type="ECO:0000256" key="10">
    <source>
        <dbReference type="ARBA" id="ARBA00022842"/>
    </source>
</evidence>
<comment type="catalytic activity">
    <reaction evidence="13 14">
        <text>[HPr protein]-O-phospho-L-serine + phosphate + H(+) = [HPr protein]-L-serine + diphosphate</text>
        <dbReference type="Rhea" id="RHEA:46604"/>
        <dbReference type="Rhea" id="RHEA-COMP:11602"/>
        <dbReference type="Rhea" id="RHEA-COMP:11603"/>
        <dbReference type="ChEBI" id="CHEBI:15378"/>
        <dbReference type="ChEBI" id="CHEBI:29999"/>
        <dbReference type="ChEBI" id="CHEBI:33019"/>
        <dbReference type="ChEBI" id="CHEBI:43474"/>
        <dbReference type="ChEBI" id="CHEBI:83421"/>
    </reaction>
</comment>
<evidence type="ECO:0000256" key="13">
    <source>
        <dbReference type="ARBA" id="ARBA00047657"/>
    </source>
</evidence>
<protein>
    <recommendedName>
        <fullName evidence="14">HPr kinase/phosphorylase</fullName>
        <shortName evidence="14">HPrK/P</shortName>
        <ecNumber evidence="14">2.7.11.-</ecNumber>
        <ecNumber evidence="14">2.7.4.-</ecNumber>
    </recommendedName>
    <alternativeName>
        <fullName evidence="14">HPr(Ser) kinase/phosphorylase</fullName>
    </alternativeName>
</protein>
<comment type="similarity">
    <text evidence="3 14">Belongs to the HPrK/P family.</text>
</comment>
<dbReference type="EC" id="2.7.11.-" evidence="14"/>
<reference evidence="17" key="1">
    <citation type="submission" date="2020-08" db="EMBL/GenBank/DDBJ databases">
        <authorList>
            <person name="Cejkova D."/>
            <person name="Kubasova T."/>
            <person name="Jahodarova E."/>
            <person name="Rychlik I."/>
        </authorList>
    </citation>
    <scope>NUCLEOTIDE SEQUENCE</scope>
    <source>
        <strain evidence="17">An582</strain>
    </source>
</reference>
<evidence type="ECO:0000256" key="6">
    <source>
        <dbReference type="ARBA" id="ARBA00022723"/>
    </source>
</evidence>
<keyword evidence="4 14" id="KW-0723">Serine/threonine-protein kinase</keyword>
<dbReference type="GO" id="GO:0006109">
    <property type="term" value="P:regulation of carbohydrate metabolic process"/>
    <property type="evidence" value="ECO:0007669"/>
    <property type="project" value="UniProtKB-UniRule"/>
</dbReference>
<dbReference type="InterPro" id="IPR011104">
    <property type="entry name" value="Hpr_kin/Pase_C"/>
</dbReference>
<gene>
    <name evidence="14" type="primary">hprK</name>
    <name evidence="17" type="ORF">H6A20_06250</name>
</gene>
<proteinExistence type="inferred from homology"/>
<keyword evidence="8 14" id="KW-0418">Kinase</keyword>
<dbReference type="PANTHER" id="PTHR30305:SF1">
    <property type="entry name" value="HPR KINASE_PHOSPHORYLASE"/>
    <property type="match status" value="1"/>
</dbReference>
<evidence type="ECO:0000313" key="17">
    <source>
        <dbReference type="EMBL" id="MBM6948258.1"/>
    </source>
</evidence>
<evidence type="ECO:0000256" key="8">
    <source>
        <dbReference type="ARBA" id="ARBA00022777"/>
    </source>
</evidence>
<keyword evidence="9 14" id="KW-0067">ATP-binding</keyword>
<comment type="caution">
    <text evidence="17">The sequence shown here is derived from an EMBL/GenBank/DDBJ whole genome shotgun (WGS) entry which is preliminary data.</text>
</comment>
<dbReference type="GO" id="GO:0000155">
    <property type="term" value="F:phosphorelay sensor kinase activity"/>
    <property type="evidence" value="ECO:0007669"/>
    <property type="project" value="InterPro"/>
</dbReference>
<dbReference type="InterPro" id="IPR028979">
    <property type="entry name" value="Ser_kin/Pase_Hpr-like_N_sf"/>
</dbReference>
<accession>A0A938XB45</accession>
<dbReference type="InterPro" id="IPR011126">
    <property type="entry name" value="Hpr_kin/Pase_Hpr_N"/>
</dbReference>
<evidence type="ECO:0000256" key="4">
    <source>
        <dbReference type="ARBA" id="ARBA00022527"/>
    </source>
</evidence>
<evidence type="ECO:0000256" key="11">
    <source>
        <dbReference type="ARBA" id="ARBA00023268"/>
    </source>
</evidence>
<feature type="active site" evidence="14">
    <location>
        <position position="139"/>
    </location>
</feature>
<dbReference type="InterPro" id="IPR027417">
    <property type="entry name" value="P-loop_NTPase"/>
</dbReference>
<dbReference type="NCBIfam" id="TIGR00679">
    <property type="entry name" value="hpr-ser"/>
    <property type="match status" value="1"/>
</dbReference>
<comment type="catalytic activity">
    <reaction evidence="1 14">
        <text>[HPr protein]-L-serine + ATP = [HPr protein]-O-phospho-L-serine + ADP + H(+)</text>
        <dbReference type="Rhea" id="RHEA:46600"/>
        <dbReference type="Rhea" id="RHEA-COMP:11602"/>
        <dbReference type="Rhea" id="RHEA-COMP:11603"/>
        <dbReference type="ChEBI" id="CHEBI:15378"/>
        <dbReference type="ChEBI" id="CHEBI:29999"/>
        <dbReference type="ChEBI" id="CHEBI:30616"/>
        <dbReference type="ChEBI" id="CHEBI:83421"/>
        <dbReference type="ChEBI" id="CHEBI:456216"/>
    </reaction>
</comment>
<evidence type="ECO:0000259" key="16">
    <source>
        <dbReference type="Pfam" id="PF07475"/>
    </source>
</evidence>
<evidence type="ECO:0000259" key="15">
    <source>
        <dbReference type="Pfam" id="PF02603"/>
    </source>
</evidence>
<keyword evidence="6 14" id="KW-0479">Metal-binding</keyword>
<sequence length="310" mass="35444">MSKIAIQKVVEKMDLKNLTPDVGLADKYVEVPDINRPALQLTGFFDHFDAERVQIIGYVEYTFLEQMDPETKHKVYDTLLDYKIPCIIFCRDLRPDDELLEKAARMDVPIFSTQMKTSVFTAELIRWLNVQLAPCISIHGVLVDVYGVGVLIMGESGIGKSEAALELVRRGHRLVSDDVVEIRKVSDDTLVGTAPDITKHLIELRGIGIVDVRMLYGVQSVRETQNIELVITLEDWDREKKYDRLGMEEEYTEFLGNKVVCHQLPIRPGRNLSIIVETAAINYRQKKMGYNAAEELYKRVQRNLARKSDD</sequence>